<dbReference type="SUPFAM" id="SSF52833">
    <property type="entry name" value="Thioredoxin-like"/>
    <property type="match status" value="1"/>
</dbReference>
<accession>A0ABP9U7Q3</accession>
<feature type="domain" description="Thioredoxin" evidence="4">
    <location>
        <begin position="16"/>
        <end position="163"/>
    </location>
</feature>
<dbReference type="PROSITE" id="PS01265">
    <property type="entry name" value="TPX"/>
    <property type="match status" value="1"/>
</dbReference>
<dbReference type="InterPro" id="IPR002065">
    <property type="entry name" value="TPX"/>
</dbReference>
<reference evidence="5" key="1">
    <citation type="submission" date="2024-02" db="EMBL/GenBank/DDBJ databases">
        <title>Draft genome sequence of new strains in genus Ureaplasma.</title>
        <authorList>
            <person name="Nakajima Y."/>
            <person name="Segawa T."/>
        </authorList>
    </citation>
    <scope>NUCLEOTIDE SEQUENCE [LARGE SCALE GENOMIC DNA]</scope>
    <source>
        <strain evidence="5">OM1</strain>
    </source>
</reference>
<dbReference type="EMBL" id="BAABQM010000004">
    <property type="protein sequence ID" value="GAA5414844.1"/>
    <property type="molecule type" value="Genomic_DNA"/>
</dbReference>
<evidence type="ECO:0000313" key="5">
    <source>
        <dbReference type="EMBL" id="GAA5414844.1"/>
    </source>
</evidence>
<dbReference type="PANTHER" id="PTHR43110:SF1">
    <property type="entry name" value="THIOL PEROXIDASE"/>
    <property type="match status" value="1"/>
</dbReference>
<organism evidence="5 6">
    <name type="scientific">Ureaplasma ceti</name>
    <dbReference type="NCBI Taxonomy" id="3119530"/>
    <lineage>
        <taxon>Bacteria</taxon>
        <taxon>Bacillati</taxon>
        <taxon>Mycoplasmatota</taxon>
        <taxon>Mycoplasmoidales</taxon>
        <taxon>Mycoplasmoidaceae</taxon>
        <taxon>Ureaplasma</taxon>
    </lineage>
</organism>
<dbReference type="InterPro" id="IPR050455">
    <property type="entry name" value="Tpx_Peroxidase_subfamily"/>
</dbReference>
<dbReference type="NCBIfam" id="NF001808">
    <property type="entry name" value="PRK00522.1"/>
    <property type="match status" value="1"/>
</dbReference>
<keyword evidence="6" id="KW-1185">Reference proteome</keyword>
<dbReference type="CDD" id="cd03014">
    <property type="entry name" value="PRX_Atyp2cys"/>
    <property type="match status" value="1"/>
</dbReference>
<evidence type="ECO:0000259" key="4">
    <source>
        <dbReference type="PROSITE" id="PS51352"/>
    </source>
</evidence>
<dbReference type="InterPro" id="IPR000866">
    <property type="entry name" value="AhpC/TSA"/>
</dbReference>
<dbReference type="InterPro" id="IPR036249">
    <property type="entry name" value="Thioredoxin-like_sf"/>
</dbReference>
<sequence>MADFKAENFTLIGNKLEAGQMAPDFQLVDMNGEMKSLKDYEGKIKVISCFPSIDTGVCDAQTRRFAKKYENECDVIVLNVSVDLPFAFQRWCAANEINMVALSDYRTREFGKSYGILMDPYMTLFRSVFVVDKDNKIKLASYNEEVGKPVDFCAVEKAVDELL</sequence>
<dbReference type="InterPro" id="IPR013766">
    <property type="entry name" value="Thioredoxin_domain"/>
</dbReference>
<evidence type="ECO:0000313" key="6">
    <source>
        <dbReference type="Proteomes" id="UP001449582"/>
    </source>
</evidence>
<keyword evidence="2" id="KW-0049">Antioxidant</keyword>
<keyword evidence="3" id="KW-0676">Redox-active center</keyword>
<protein>
    <submittedName>
        <fullName evidence="5">Thiol peroxidase</fullName>
    </submittedName>
</protein>
<keyword evidence="1 5" id="KW-0560">Oxidoreductase</keyword>
<comment type="caution">
    <text evidence="5">The sequence shown here is derived from an EMBL/GenBank/DDBJ whole genome shotgun (WGS) entry which is preliminary data.</text>
</comment>
<keyword evidence="1 5" id="KW-0575">Peroxidase</keyword>
<evidence type="ECO:0000256" key="3">
    <source>
        <dbReference type="ARBA" id="ARBA00023284"/>
    </source>
</evidence>
<evidence type="ECO:0000256" key="2">
    <source>
        <dbReference type="ARBA" id="ARBA00022862"/>
    </source>
</evidence>
<dbReference type="PANTHER" id="PTHR43110">
    <property type="entry name" value="THIOL PEROXIDASE"/>
    <property type="match status" value="1"/>
</dbReference>
<name>A0ABP9U7Q3_9BACT</name>
<dbReference type="Pfam" id="PF00578">
    <property type="entry name" value="AhpC-TSA"/>
    <property type="match status" value="1"/>
</dbReference>
<dbReference type="GO" id="GO:0004601">
    <property type="term" value="F:peroxidase activity"/>
    <property type="evidence" value="ECO:0007669"/>
    <property type="project" value="UniProtKB-KW"/>
</dbReference>
<proteinExistence type="predicted"/>
<dbReference type="Gene3D" id="3.40.30.10">
    <property type="entry name" value="Glutaredoxin"/>
    <property type="match status" value="1"/>
</dbReference>
<evidence type="ECO:0000256" key="1">
    <source>
        <dbReference type="ARBA" id="ARBA00022559"/>
    </source>
</evidence>
<dbReference type="RefSeq" id="WP_353290005.1">
    <property type="nucleotide sequence ID" value="NZ_BAABQM010000004.1"/>
</dbReference>
<dbReference type="Proteomes" id="UP001449582">
    <property type="component" value="Unassembled WGS sequence"/>
</dbReference>
<gene>
    <name evidence="5" type="primary">tpx</name>
    <name evidence="5" type="ORF">UREOM_5550</name>
</gene>
<dbReference type="PROSITE" id="PS51352">
    <property type="entry name" value="THIOREDOXIN_2"/>
    <property type="match status" value="1"/>
</dbReference>
<dbReference type="InterPro" id="IPR018219">
    <property type="entry name" value="Tpx_CS"/>
</dbReference>